<evidence type="ECO:0000313" key="2">
    <source>
        <dbReference type="EMBL" id="MCG2430112.1"/>
    </source>
</evidence>
<reference evidence="2" key="1">
    <citation type="submission" date="2021-09" db="EMBL/GenBank/DDBJ databases">
        <title>Genome of Aequorivita sp. strain F64183.</title>
        <authorList>
            <person name="Wang Y."/>
        </authorList>
    </citation>
    <scope>NUCLEOTIDE SEQUENCE</scope>
    <source>
        <strain evidence="2">F64183</strain>
    </source>
</reference>
<dbReference type="RefSeq" id="WP_139854364.1">
    <property type="nucleotide sequence ID" value="NZ_JAIRBB010000001.1"/>
</dbReference>
<name>A0A9X1R1A7_9FLAO</name>
<accession>A0A9X1R1A7</accession>
<organism evidence="2 3">
    <name type="scientific">Aequorivita xiaoshiensis</name>
    <dbReference type="NCBI Taxonomy" id="2874476"/>
    <lineage>
        <taxon>Bacteria</taxon>
        <taxon>Pseudomonadati</taxon>
        <taxon>Bacteroidota</taxon>
        <taxon>Flavobacteriia</taxon>
        <taxon>Flavobacteriales</taxon>
        <taxon>Flavobacteriaceae</taxon>
        <taxon>Aequorivita</taxon>
    </lineage>
</organism>
<sequence length="75" mass="8456">MKKLFFTLAFCLFSLGAFAANSTLIENNEKTDRIELITETENLISDNCEILVTVITTINHGTWIEVIVETFTLPC</sequence>
<comment type="caution">
    <text evidence="2">The sequence shown here is derived from an EMBL/GenBank/DDBJ whole genome shotgun (WGS) entry which is preliminary data.</text>
</comment>
<evidence type="ECO:0000313" key="3">
    <source>
        <dbReference type="Proteomes" id="UP001139462"/>
    </source>
</evidence>
<dbReference type="EMBL" id="JAIRBB010000001">
    <property type="protein sequence ID" value="MCG2430112.1"/>
    <property type="molecule type" value="Genomic_DNA"/>
</dbReference>
<gene>
    <name evidence="2" type="ORF">K8344_03185</name>
</gene>
<protein>
    <submittedName>
        <fullName evidence="2">Uncharacterized protein</fullName>
    </submittedName>
</protein>
<proteinExistence type="predicted"/>
<keyword evidence="1" id="KW-0732">Signal</keyword>
<keyword evidence="3" id="KW-1185">Reference proteome</keyword>
<dbReference type="AlphaFoldDB" id="A0A9X1R1A7"/>
<feature type="signal peptide" evidence="1">
    <location>
        <begin position="1"/>
        <end position="19"/>
    </location>
</feature>
<evidence type="ECO:0000256" key="1">
    <source>
        <dbReference type="SAM" id="SignalP"/>
    </source>
</evidence>
<dbReference type="Proteomes" id="UP001139462">
    <property type="component" value="Unassembled WGS sequence"/>
</dbReference>
<feature type="chain" id="PRO_5040719369" evidence="1">
    <location>
        <begin position="20"/>
        <end position="75"/>
    </location>
</feature>